<reference evidence="1" key="2">
    <citation type="journal article" name="FEMS Microbiol. Lett.">
        <title>Molecular variability and genetic structure of white spot syndrome virus strains from northwest Mexico based on the analysis of genomes.</title>
        <authorList>
            <person name="Parrilla-Taylor D.P."/>
            <person name="Vibanco-Perez N."/>
            <person name="Duran-Avelar M.J."/>
            <person name="Gomez-Gil B."/>
            <person name="Llera-Herrera R."/>
            <person name="Vazquez-Juarez R."/>
        </authorList>
    </citation>
    <scope>NUCLEOTIDE SEQUENCE</scope>
    <source>
        <strain evidence="1">ACF4</strain>
    </source>
</reference>
<organismHost>
    <name type="scientific">Crustacea</name>
    <name type="common">crustaceans</name>
    <dbReference type="NCBI Taxonomy" id="6657"/>
</organismHost>
<dbReference type="EMBL" id="MG432476">
    <property type="protein sequence ID" value="AWQ61384.1"/>
    <property type="molecule type" value="Genomic_DNA"/>
</dbReference>
<evidence type="ECO:0000313" key="1">
    <source>
        <dbReference type="EMBL" id="AWQ61384.1"/>
    </source>
</evidence>
<protein>
    <submittedName>
        <fullName evidence="1">Wsv396</fullName>
    </submittedName>
</protein>
<organism evidence="1">
    <name type="scientific">White spot syndrome virus</name>
    <name type="common">WSSV</name>
    <name type="synonym">White spot bacilliform virus</name>
    <dbReference type="NCBI Taxonomy" id="92652"/>
    <lineage>
        <taxon>Viruses</taxon>
        <taxon>Viruses incertae sedis</taxon>
        <taxon>Naldaviricetes</taxon>
        <taxon>Nimaviridae</taxon>
        <taxon>Whispovirus</taxon>
        <taxon>White spot syndrome virus</taxon>
    </lineage>
</organism>
<reference evidence="1" key="1">
    <citation type="submission" date="2017-11" db="EMBL/GenBank/DDBJ databases">
        <authorList>
            <person name="Parrilla Taylor D.P."/>
            <person name="Vibanco-Perez N."/>
            <person name="Duran-Avelar Md.J."/>
            <person name="Gomez-Gil B."/>
            <person name="Llera-Herrera R."/>
            <person name="Vazquez-Juarez R."/>
        </authorList>
    </citation>
    <scope>NUCLEOTIDE SEQUENCE</scope>
    <source>
        <strain evidence="1">ACF4</strain>
    </source>
</reference>
<proteinExistence type="predicted"/>
<name>A0A2U9G8W4_WSSV</name>
<accession>A0A2U9G8W4</accession>
<sequence>MAAPVGKAHVFSSIKRRVFIGQQEFGLGTLTAPVTSFKYNKFPLVLFLVNFFVTVPAGSSVHFSSSYTYNIIIIVITKPYSKRSFFGIIFTNHTFRC</sequence>
<gene>
    <name evidence="1" type="primary">397</name>
</gene>